<dbReference type="AlphaFoldDB" id="A0A1F4PP05"/>
<name>A0A1F4PP05_UNCK3</name>
<gene>
    <name evidence="6" type="primary">rplU</name>
    <name evidence="8" type="ORF">A2994_01695</name>
</gene>
<dbReference type="PANTHER" id="PTHR21349">
    <property type="entry name" value="50S RIBOSOMAL PROTEIN L21"/>
    <property type="match status" value="1"/>
</dbReference>
<comment type="function">
    <text evidence="6 7">This protein binds to 23S rRNA in the presence of protein L20.</text>
</comment>
<dbReference type="Pfam" id="PF00829">
    <property type="entry name" value="Ribosomal_L21p"/>
    <property type="match status" value="1"/>
</dbReference>
<dbReference type="GO" id="GO:0005840">
    <property type="term" value="C:ribosome"/>
    <property type="evidence" value="ECO:0007669"/>
    <property type="project" value="UniProtKB-KW"/>
</dbReference>
<evidence type="ECO:0000313" key="8">
    <source>
        <dbReference type="EMBL" id="OGB85326.1"/>
    </source>
</evidence>
<comment type="subunit">
    <text evidence="6">Part of the 50S ribosomal subunit. Contacts protein L20.</text>
</comment>
<evidence type="ECO:0000256" key="1">
    <source>
        <dbReference type="ARBA" id="ARBA00008563"/>
    </source>
</evidence>
<proteinExistence type="inferred from homology"/>
<dbReference type="GO" id="GO:0019843">
    <property type="term" value="F:rRNA binding"/>
    <property type="evidence" value="ECO:0007669"/>
    <property type="project" value="UniProtKB-UniRule"/>
</dbReference>
<keyword evidence="4 6" id="KW-0689">Ribosomal protein</keyword>
<comment type="similarity">
    <text evidence="1 6 7">Belongs to the bacterial ribosomal protein bL21 family.</text>
</comment>
<dbReference type="PROSITE" id="PS01169">
    <property type="entry name" value="RIBOSOMAL_L21"/>
    <property type="match status" value="1"/>
</dbReference>
<dbReference type="GO" id="GO:1990904">
    <property type="term" value="C:ribonucleoprotein complex"/>
    <property type="evidence" value="ECO:0007669"/>
    <property type="project" value="UniProtKB-KW"/>
</dbReference>
<evidence type="ECO:0000256" key="2">
    <source>
        <dbReference type="ARBA" id="ARBA00022730"/>
    </source>
</evidence>
<comment type="caution">
    <text evidence="8">The sequence shown here is derived from an EMBL/GenBank/DDBJ whole genome shotgun (WGS) entry which is preliminary data.</text>
</comment>
<keyword evidence="5 6" id="KW-0687">Ribonucleoprotein</keyword>
<keyword evidence="3 6" id="KW-0694">RNA-binding</keyword>
<dbReference type="HAMAP" id="MF_01363">
    <property type="entry name" value="Ribosomal_bL21"/>
    <property type="match status" value="1"/>
</dbReference>
<dbReference type="InterPro" id="IPR028909">
    <property type="entry name" value="bL21-like"/>
</dbReference>
<dbReference type="GO" id="GO:0003735">
    <property type="term" value="F:structural constituent of ribosome"/>
    <property type="evidence" value="ECO:0007669"/>
    <property type="project" value="InterPro"/>
</dbReference>
<dbReference type="GO" id="GO:0005737">
    <property type="term" value="C:cytoplasm"/>
    <property type="evidence" value="ECO:0007669"/>
    <property type="project" value="UniProtKB-ARBA"/>
</dbReference>
<evidence type="ECO:0000256" key="7">
    <source>
        <dbReference type="RuleBase" id="RU000562"/>
    </source>
</evidence>
<dbReference type="InterPro" id="IPR036164">
    <property type="entry name" value="bL21-like_sf"/>
</dbReference>
<dbReference type="InterPro" id="IPR001787">
    <property type="entry name" value="Ribosomal_bL21"/>
</dbReference>
<dbReference type="GO" id="GO:0006412">
    <property type="term" value="P:translation"/>
    <property type="evidence" value="ECO:0007669"/>
    <property type="project" value="UniProtKB-UniRule"/>
</dbReference>
<sequence length="104" mass="11546">MKAVIKTGGKQYLVGEGDVLDIEKSPAESGKIAFDEVLLAISDDGKDLKVGDPLLKGATVEAEIVNEHKTDKVVVFKMRRRKNYRKKTGHRQQVLRIKVTKISA</sequence>
<protein>
    <recommendedName>
        <fullName evidence="6">Large ribosomal subunit protein bL21</fullName>
    </recommendedName>
</protein>
<accession>A0A1F4PP05</accession>
<dbReference type="EMBL" id="METE01000004">
    <property type="protein sequence ID" value="OGB85326.1"/>
    <property type="molecule type" value="Genomic_DNA"/>
</dbReference>
<evidence type="ECO:0000256" key="5">
    <source>
        <dbReference type="ARBA" id="ARBA00023274"/>
    </source>
</evidence>
<dbReference type="Proteomes" id="UP000179010">
    <property type="component" value="Unassembled WGS sequence"/>
</dbReference>
<evidence type="ECO:0000313" key="9">
    <source>
        <dbReference type="Proteomes" id="UP000179010"/>
    </source>
</evidence>
<dbReference type="STRING" id="1798539.A2994_01695"/>
<organism evidence="8 9">
    <name type="scientific">candidate division Kazan bacterium RIFCSPLOWO2_01_FULL_48_13</name>
    <dbReference type="NCBI Taxonomy" id="1798539"/>
    <lineage>
        <taxon>Bacteria</taxon>
        <taxon>Bacteria division Kazan-3B-28</taxon>
    </lineage>
</organism>
<evidence type="ECO:0000256" key="4">
    <source>
        <dbReference type="ARBA" id="ARBA00022980"/>
    </source>
</evidence>
<reference evidence="8 9" key="1">
    <citation type="journal article" date="2016" name="Nat. Commun.">
        <title>Thousands of microbial genomes shed light on interconnected biogeochemical processes in an aquifer system.</title>
        <authorList>
            <person name="Anantharaman K."/>
            <person name="Brown C.T."/>
            <person name="Hug L.A."/>
            <person name="Sharon I."/>
            <person name="Castelle C.J."/>
            <person name="Probst A.J."/>
            <person name="Thomas B.C."/>
            <person name="Singh A."/>
            <person name="Wilkins M.J."/>
            <person name="Karaoz U."/>
            <person name="Brodie E.L."/>
            <person name="Williams K.H."/>
            <person name="Hubbard S.S."/>
            <person name="Banfield J.F."/>
        </authorList>
    </citation>
    <scope>NUCLEOTIDE SEQUENCE [LARGE SCALE GENOMIC DNA]</scope>
</reference>
<evidence type="ECO:0000256" key="3">
    <source>
        <dbReference type="ARBA" id="ARBA00022884"/>
    </source>
</evidence>
<dbReference type="PANTHER" id="PTHR21349:SF0">
    <property type="entry name" value="LARGE RIBOSOMAL SUBUNIT PROTEIN BL21M"/>
    <property type="match status" value="1"/>
</dbReference>
<dbReference type="InterPro" id="IPR018258">
    <property type="entry name" value="Ribosomal_bL21_CS"/>
</dbReference>
<evidence type="ECO:0000256" key="6">
    <source>
        <dbReference type="HAMAP-Rule" id="MF_01363"/>
    </source>
</evidence>
<dbReference type="NCBIfam" id="TIGR00061">
    <property type="entry name" value="L21"/>
    <property type="match status" value="1"/>
</dbReference>
<dbReference type="SUPFAM" id="SSF141091">
    <property type="entry name" value="L21p-like"/>
    <property type="match status" value="1"/>
</dbReference>
<keyword evidence="2 6" id="KW-0699">rRNA-binding</keyword>